<name>A0A1H0AZL0_9BACI</name>
<dbReference type="OrthoDB" id="9777090at2"/>
<dbReference type="Gene3D" id="3.40.50.1820">
    <property type="entry name" value="alpha/beta hydrolase"/>
    <property type="match status" value="1"/>
</dbReference>
<dbReference type="Proteomes" id="UP000198778">
    <property type="component" value="Unassembled WGS sequence"/>
</dbReference>
<dbReference type="PANTHER" id="PTHR12277:SF81">
    <property type="entry name" value="PROTEIN ABHD13"/>
    <property type="match status" value="1"/>
</dbReference>
<reference evidence="3" key="1">
    <citation type="submission" date="2016-10" db="EMBL/GenBank/DDBJ databases">
        <authorList>
            <person name="Varghese N."/>
            <person name="Submissions S."/>
        </authorList>
    </citation>
    <scope>NUCLEOTIDE SEQUENCE [LARGE SCALE GENOMIC DNA]</scope>
    <source>
        <strain evidence="3">CGMCC 1.10369</strain>
    </source>
</reference>
<organism evidence="2 3">
    <name type="scientific">Alkalicoccus daliensis</name>
    <dbReference type="NCBI Taxonomy" id="745820"/>
    <lineage>
        <taxon>Bacteria</taxon>
        <taxon>Bacillati</taxon>
        <taxon>Bacillota</taxon>
        <taxon>Bacilli</taxon>
        <taxon>Bacillales</taxon>
        <taxon>Bacillaceae</taxon>
        <taxon>Alkalicoccus</taxon>
    </lineage>
</organism>
<dbReference type="STRING" id="745820.SAMN04488053_101675"/>
<sequence length="273" mass="30625">MKILGTAFIIIILLYGFQAWTVLANQEELLFEGAQLSEDRLQEVNNIPETEEVLIDTEDGETLHGWIKQSNEELSPLLIYFGGNGEEASQAMESHSLPENWAGLYINYRDYGKSSGTPSEQKLFEDSREIFDYAASRKDIDSSRIVVMGRSMGTASAAHLSLTEQTAGTILVSPYDTRTRLQQERFPYLPHGTFIRHPFEVSEMAEEINSPLLGITGTDDEVIPPSHSYETFSKWSGPVTTIELAGYHHNNLQQSPLFWEGIHSFLSDISSNS</sequence>
<gene>
    <name evidence="2" type="ORF">SAMN04488053_101675</name>
</gene>
<dbReference type="SUPFAM" id="SSF53474">
    <property type="entry name" value="alpha/beta-Hydrolases"/>
    <property type="match status" value="1"/>
</dbReference>
<accession>A0A1H0AZL0</accession>
<dbReference type="PANTHER" id="PTHR12277">
    <property type="entry name" value="ALPHA/BETA HYDROLASE DOMAIN-CONTAINING PROTEIN"/>
    <property type="match status" value="1"/>
</dbReference>
<dbReference type="GO" id="GO:0006508">
    <property type="term" value="P:proteolysis"/>
    <property type="evidence" value="ECO:0007669"/>
    <property type="project" value="InterPro"/>
</dbReference>
<feature type="domain" description="Peptidase S9 prolyl oligopeptidase catalytic" evidence="1">
    <location>
        <begin position="121"/>
        <end position="234"/>
    </location>
</feature>
<dbReference type="Pfam" id="PF00326">
    <property type="entry name" value="Peptidase_S9"/>
    <property type="match status" value="1"/>
</dbReference>
<dbReference type="RefSeq" id="WP_090840559.1">
    <property type="nucleotide sequence ID" value="NZ_FNIL01000001.1"/>
</dbReference>
<evidence type="ECO:0000259" key="1">
    <source>
        <dbReference type="Pfam" id="PF00326"/>
    </source>
</evidence>
<dbReference type="EMBL" id="FNIL01000001">
    <property type="protein sequence ID" value="SDN38483.1"/>
    <property type="molecule type" value="Genomic_DNA"/>
</dbReference>
<evidence type="ECO:0000313" key="3">
    <source>
        <dbReference type="Proteomes" id="UP000198778"/>
    </source>
</evidence>
<proteinExistence type="predicted"/>
<dbReference type="AlphaFoldDB" id="A0A1H0AZL0"/>
<protein>
    <recommendedName>
        <fullName evidence="1">Peptidase S9 prolyl oligopeptidase catalytic domain-containing protein</fullName>
    </recommendedName>
</protein>
<keyword evidence="3" id="KW-1185">Reference proteome</keyword>
<dbReference type="GO" id="GO:0008236">
    <property type="term" value="F:serine-type peptidase activity"/>
    <property type="evidence" value="ECO:0007669"/>
    <property type="project" value="InterPro"/>
</dbReference>
<dbReference type="InterPro" id="IPR001375">
    <property type="entry name" value="Peptidase_S9_cat"/>
</dbReference>
<dbReference type="InterPro" id="IPR029058">
    <property type="entry name" value="AB_hydrolase_fold"/>
</dbReference>
<evidence type="ECO:0000313" key="2">
    <source>
        <dbReference type="EMBL" id="SDN38483.1"/>
    </source>
</evidence>